<dbReference type="PROSITE" id="PS52004">
    <property type="entry name" value="KS3_2"/>
    <property type="match status" value="2"/>
</dbReference>
<dbReference type="SUPFAM" id="SSF50129">
    <property type="entry name" value="GroES-like"/>
    <property type="match status" value="1"/>
</dbReference>
<dbReference type="SUPFAM" id="SSF47336">
    <property type="entry name" value="ACP-like"/>
    <property type="match status" value="2"/>
</dbReference>
<evidence type="ECO:0000256" key="5">
    <source>
        <dbReference type="ARBA" id="ARBA00023268"/>
    </source>
</evidence>
<dbReference type="SMART" id="SM01294">
    <property type="entry name" value="PKS_PP_betabranch"/>
    <property type="match status" value="1"/>
</dbReference>
<dbReference type="Pfam" id="PF00550">
    <property type="entry name" value="PP-binding"/>
    <property type="match status" value="2"/>
</dbReference>
<dbReference type="PANTHER" id="PTHR43775">
    <property type="entry name" value="FATTY ACID SYNTHASE"/>
    <property type="match status" value="1"/>
</dbReference>
<dbReference type="GO" id="GO:0031177">
    <property type="term" value="F:phosphopantetheine binding"/>
    <property type="evidence" value="ECO:0007669"/>
    <property type="project" value="InterPro"/>
</dbReference>
<dbReference type="GO" id="GO:0004315">
    <property type="term" value="F:3-oxoacyl-[acyl-carrier-protein] synthase activity"/>
    <property type="evidence" value="ECO:0007669"/>
    <property type="project" value="InterPro"/>
</dbReference>
<feature type="active site" description="Proton acceptor; for dehydratase activity" evidence="6">
    <location>
        <position position="2492"/>
    </location>
</feature>
<feature type="domain" description="Ketosynthase family 3 (KS3)" evidence="9">
    <location>
        <begin position="11"/>
        <end position="437"/>
    </location>
</feature>
<dbReference type="SUPFAM" id="SSF52151">
    <property type="entry name" value="FabD/lysophospholipase-like"/>
    <property type="match status" value="2"/>
</dbReference>
<dbReference type="SMART" id="SM00826">
    <property type="entry name" value="PKS_DH"/>
    <property type="match status" value="1"/>
</dbReference>
<evidence type="ECO:0000256" key="2">
    <source>
        <dbReference type="ARBA" id="ARBA00022553"/>
    </source>
</evidence>
<dbReference type="InterPro" id="IPR042104">
    <property type="entry name" value="PKS_dehydratase_sf"/>
</dbReference>
<dbReference type="Gene3D" id="3.40.47.10">
    <property type="match status" value="2"/>
</dbReference>
<sequence>MALTQRPTQQAPRFAIIGYAARFPGAADADQYWDLLHNGRDAVTEVPQDRWDVDEFFDPDPDAPGKIVTRRAGFVDDATGFDAPFFGVSAREANVMDPQHRLLLETAWRAVEHSGTAPTTLTNTRTGVFVGLATHDFLGMASDALTYPEIEAYLAIGTSSAAAAGRISYRLGLQGPAVTVDTACSSSLVAIHQACQALRLGECDLALAGGVNVILSPATMITFSHSRMLAPDGRCKTFDAAADGYVRGEGCGVIAVKRLEDAIRDGDRIRAVIRGSAVNQDGASGGLTVPNGVAQQRVISEALASAGLDPSDIGYLEAHGTGTSLGDPIEVQAAAAALGKGRDPDQPLLIGSAKTNIGHLEAAAGVAGVLKVVLSLEHQELPQHLHFRNPSPHIPWDRIPVRVVDEAVAWERSEKPRIAGVSSFGFSGTNAHVILEEAPQVAPTTAAAVPADDRRFMVLPLSARTPAALVQTAENYRSWLSEHPEATLADVCLTAGAGRAHFEHRAALVVNSLESARELLGALADDLPAPGLVRGDSVDTPKTAWLFPGQGSQYAGMARELFETEPVFAETMTRCAEAVAGAQEKPLLDIIFDADGTETLKQTRHAQPAIFAVEMGLARLWQSRGFEPDVVLGHSVGQYSAACVAGVFSLEDGARLLAERGRMFGDLPTGGRMCAIFADPDRVERLTDEFPSLSVAAYNGANTVLSGPAADLEHAVAQLTDDGARCDWLDTSHAFHSALLDPALDAFESYANGFEFGAPQRILVCNRTGAALGRNAKLDGSYWRRHARQPVQFAKGVATLAELGCALLLEVGPQPVLTAAALRAWPDPATAPKAVPSLRRNGADHRQVTEALANAYVAGHLPDFGALVPQPAHKLDLPTYPFQHRQYWFSNKQVQTTTTDGARTEAVRLLEDGRIDELAALLDVAGASQTTADVLNKLAAQHNRQRSAQSIADIRYEIRWERSSNSSPAEIGEGAAWLLIGDDAVIMRPLIDALTTNGHRHRVLGLPVSDADEERLVDELRVAVHDEPELRILHIAALDSDGPSSMRSLLRMQHRVLGGTQRLFRAAAAAELRTPIWVTTQGAQRVTDDDAVSPEQSSLWGFCRAAALEYPQVWGGLVDLSSRGADEWSRLVKQVVTASPGEDQIALRAETVQVPRLVRRTGQPNSTALELRANATYLVTGGLGSLGLEIAGYLAAHGAQQLVLTGRRTPDEATQRRIDALREQHGCSVRVIAADVADPHDVARLLATVQAELPPLAGIVHAAGENNTTPLSSLEGTEVDRVFAGKVWGAWYLSEASTDLNLDFFLSTSSISSVWGSYGQTAYSAANAFLDGLTWRLREQGVPAISVNFGPWSAGMADQDARTQLDRRGIRTLSPSDALAGMADVMAAAGAQGPAQAVVARMDWARFLPIYLQAGRRALLAEVGREVPESVSATGTSGSPVNTRLVEQLIAAPVQQRKKLVLEHLRNTVAEVTRIDASEIREEAGFFDLGMDSLMAVELRRRLEQAVGKELPATLAMDFPRLSDVADHLLSDVLNLNERAGSQLVTQPTSLATSATDEPIAIIAVACRFPGSPDADAYWEVLSGGVDAIREIPEDRFDVDQFYDPDQQMPGKIYTRSGGYLDSVDGFDPEFFGISPREAVWIDPQQRLMLEIAWESLERAGYSPASLRGSRTGVFVGVGANEYSHLLSGESVENLEAHFITGNALNAIAGRVAFTLGLEGPAMAVDTACSSSLVAVHQASQALHSGDCDMALAGGVNVLLSPASIVAASRARMLAPDGRCKTFDAAADGYARGEGCGILVLKRLSDAQRDGDRVCAVIRSSAVNQDGASSGLTVPNGGAQQRLITAALTRAGLRGGDVDYLEAHGTGTPLGDPIEVQAAAAAYGDGRDSNRPLLMGTAKTNIGHLESAAGVAGLVKVVLSLQHDLLPRSLHFQNPSPHIPWDSLPVQVVDKATPWHANGRPRRAGVSSFGFTGTNAHVLIEEAPQPALADDVADEPVDGAPAAAAAREPLSLLPLSARSAQGLVALAQRYSTWLDTHTESSLADVCFTAGAGRSHFEHRAAVVATSGQEAKMLLDDLVANRLRPGVLRGECTDPPTTAWFFPGQGSQYPGMARELFDTEPVFADTVRRCAQAVDPMLPRPLLDVLFSSDREAAETLRHTSFAQPAIFAVEMGLARLWQSWGIEPDVVLGHSVGQYAAACVAGVFSLEDGARLIAERGRLFGSLPAGGRMVAVFADPEYVERAAAAFPRVSVGAYNGRNTVLSGPGEDLEQVVAACSEDGTRCTWLETSHAFHSELLDPVLDEFEAFAKQFEYAVPSRPLVCNRTGAVLTSETPLNAAYWRRHSRQPVQFTESVRTVAGLGCSVLMEIGPQPILTAAALQIWPETSTTPRAIVSLRKGANAQRQITEALATAYICGHRPDFAAKHHAPSHRLELPTYPFQRRRYWPKTSGLSGGGADGVRLSGILGSAKDLASGDTVYTTVLSVKTQPWLAHHVIYGTVVVPGATYAAMALASAGAPARVKEVFFYEPIILPDKASREVQLTLHPVDDGWKFQVHSRPYGVRDTEWSLNSDGTLLAGVDPDGAQESTLSPDEAIEQMNRTRPQELFDIFHDMELAWGPTWSTSLKSLWVGQSEAIGDIAIGEELAEHLGAEPIHPVLLDLCTGVAFPAFPATLAAEQGMSDLFLPLRYGQVTVAEKMPRRFYCRARWHENALTNETQVFDIDFLSPEGRVLGGIHEFTVKRAPREALLRGLGGDSTRLLYSLGWQEIAAPVTGDAERETAKTSNGTWLIAGFDALAAEVPGATTVDDVTDAQSWQRAFAEAAERGAPVTGIVWRGFGQPDSSGSTADLAARLEAEIATLLSATQTALTAQAAQKATLADGVWIVTESAVATEPGEPVDPVQAALWGFGRTLVAEQPTLRIRLVDGDGSDESLSWLAGALGTAVVEPEMAVRQGRFLVSRLLHWARNGQLPMPRSDDYALAPTERGAIDNLRLTEAVVTPPKPNEVQVRIEAAGLNFRDVLNVLGLYPGDPGPIGGDLCGVVTELGSEVTGFEIGQRVFGSMQGAFASRLNVPAPLLAGVPEGIGAVDAATIPAAALTVRLAFDWAKLKPGDKVLIHAASGGVGLAAVQMARAHGATVFATASKYKRATLREMGVEYVYDSRTTDFADQILEATGGHGVDVVLNSLTNEGFVEATVRATAKGGRFAEIAKRDIWTAEQMAALRPDIAYEIVALDVTMMTDPDHIQKLMVEVSDGLATGEWTPVPAEVYPLTEARTAFRRMQQARHIGKIVVQMPKPLQPRGDRSYLVTGGLGALGLHTASHLAQLGAGDIVLTSRRVPDAEIQQAIDAIVERFHCRIHVFSADVGVESEVAALLEKIRAELPPLAGVAHLAGVLNDALLPEQDLERFRTALGPKAYGAHHLHRLTVDDDLEFFILYSSASAVLGSPSQANYATANALLDGLVAQRRAQGLPATAVNFGPWGHGGMASSQAAVANLSAQGMMPLEPSAALAALGEAIRHGAAQATVLKANWQRTAKMLGGIRPPLLDQVLPSGDGTVTGDSEMLRQLLELPVAARGGFVTEFLQREVQGFLRLAQPPAASSRFLDLGTDSLMAVELRNRLFGQFGGKFDISPTAVFDYPTLAELAEHLVSQLPDSAAPSVDAGAPEAPEGPAAQEPTESASESEVAAQNEAEAAPED</sequence>
<dbReference type="FunFam" id="3.40.50.720:FF:000209">
    <property type="entry name" value="Polyketide synthase Pks12"/>
    <property type="match status" value="1"/>
</dbReference>
<dbReference type="SUPFAM" id="SSF51735">
    <property type="entry name" value="NAD(P)-binding Rossmann-fold domains"/>
    <property type="match status" value="5"/>
</dbReference>
<dbReference type="Gene3D" id="3.40.366.10">
    <property type="entry name" value="Malonyl-Coenzyme A Acyl Carrier Protein, domain 2"/>
    <property type="match status" value="2"/>
</dbReference>
<keyword evidence="5" id="KW-0511">Multifunctional enzyme</keyword>
<dbReference type="Pfam" id="PF00698">
    <property type="entry name" value="Acyl_transf_1"/>
    <property type="match status" value="2"/>
</dbReference>
<dbReference type="Gene3D" id="3.40.50.720">
    <property type="entry name" value="NAD(P)-binding Rossmann-like Domain"/>
    <property type="match status" value="3"/>
</dbReference>
<dbReference type="Pfam" id="PF21089">
    <property type="entry name" value="PKS_DH_N"/>
    <property type="match status" value="1"/>
</dbReference>
<dbReference type="SMART" id="SM00822">
    <property type="entry name" value="PKS_KR"/>
    <property type="match status" value="2"/>
</dbReference>
<dbReference type="InterPro" id="IPR036291">
    <property type="entry name" value="NAD(P)-bd_dom_sf"/>
</dbReference>
<dbReference type="Gene3D" id="3.30.70.3290">
    <property type="match status" value="2"/>
</dbReference>
<dbReference type="KEGG" id="mhev:MHEL_18600"/>
<dbReference type="InterPro" id="IPR014031">
    <property type="entry name" value="Ketoacyl_synth_C"/>
</dbReference>
<dbReference type="Pfam" id="PF08659">
    <property type="entry name" value="KR"/>
    <property type="match status" value="2"/>
</dbReference>
<dbReference type="InterPro" id="IPR002364">
    <property type="entry name" value="Quin_OxRdtase/zeta-crystal_CS"/>
</dbReference>
<dbReference type="InterPro" id="IPR057326">
    <property type="entry name" value="KR_dom"/>
</dbReference>
<dbReference type="PROSITE" id="PS52019">
    <property type="entry name" value="PKS_MFAS_DH"/>
    <property type="match status" value="1"/>
</dbReference>
<protein>
    <submittedName>
        <fullName evidence="11">Putative polyketide synthase</fullName>
    </submittedName>
</protein>
<gene>
    <name evidence="11" type="ORF">MHEL_18600</name>
</gene>
<feature type="region of interest" description="Disordered" evidence="7">
    <location>
        <begin position="3650"/>
        <end position="3694"/>
    </location>
</feature>
<keyword evidence="3" id="KW-0808">Transferase</keyword>
<proteinExistence type="predicted"/>
<dbReference type="InterPro" id="IPR009081">
    <property type="entry name" value="PP-bd_ACP"/>
</dbReference>
<dbReference type="InterPro" id="IPR013968">
    <property type="entry name" value="PKS_KR"/>
</dbReference>
<dbReference type="SMART" id="SM00825">
    <property type="entry name" value="PKS_KS"/>
    <property type="match status" value="2"/>
</dbReference>
<dbReference type="Pfam" id="PF22621">
    <property type="entry name" value="CurL-like_PKS_C"/>
    <property type="match status" value="2"/>
</dbReference>
<evidence type="ECO:0000259" key="8">
    <source>
        <dbReference type="PROSITE" id="PS50075"/>
    </source>
</evidence>
<dbReference type="CDD" id="cd08952">
    <property type="entry name" value="KR_1_SDR_x"/>
    <property type="match status" value="1"/>
</dbReference>
<dbReference type="Pfam" id="PF00109">
    <property type="entry name" value="ketoacyl-synt"/>
    <property type="match status" value="2"/>
</dbReference>
<dbReference type="InterPro" id="IPR020806">
    <property type="entry name" value="PKS_PP-bd"/>
</dbReference>
<accession>A0A7I7T2W1</accession>
<dbReference type="InterPro" id="IPR018201">
    <property type="entry name" value="Ketoacyl_synth_AS"/>
</dbReference>
<dbReference type="InterPro" id="IPR016035">
    <property type="entry name" value="Acyl_Trfase/lysoPLipase"/>
</dbReference>
<dbReference type="Gene3D" id="3.10.129.110">
    <property type="entry name" value="Polyketide synthase dehydratase"/>
    <property type="match status" value="1"/>
</dbReference>
<dbReference type="InterPro" id="IPR013154">
    <property type="entry name" value="ADH-like_N"/>
</dbReference>
<dbReference type="Gene3D" id="3.90.180.10">
    <property type="entry name" value="Medium-chain alcohol dehydrogenases, catalytic domain"/>
    <property type="match status" value="1"/>
</dbReference>
<evidence type="ECO:0000256" key="7">
    <source>
        <dbReference type="SAM" id="MobiDB-lite"/>
    </source>
</evidence>
<dbReference type="PROSITE" id="PS50075">
    <property type="entry name" value="CARRIER"/>
    <property type="match status" value="2"/>
</dbReference>
<feature type="domain" description="Carrier" evidence="8">
    <location>
        <begin position="1456"/>
        <end position="1533"/>
    </location>
</feature>
<dbReference type="Gene3D" id="1.10.1200.10">
    <property type="entry name" value="ACP-like"/>
    <property type="match status" value="2"/>
</dbReference>
<dbReference type="InterPro" id="IPR014030">
    <property type="entry name" value="Ketoacyl_synth_N"/>
</dbReference>
<dbReference type="SMART" id="SM00823">
    <property type="entry name" value="PKS_PP"/>
    <property type="match status" value="2"/>
</dbReference>
<evidence type="ECO:0000259" key="9">
    <source>
        <dbReference type="PROSITE" id="PS52004"/>
    </source>
</evidence>
<evidence type="ECO:0000256" key="6">
    <source>
        <dbReference type="PROSITE-ProRule" id="PRU01363"/>
    </source>
</evidence>
<dbReference type="InterPro" id="IPR020843">
    <property type="entry name" value="ER"/>
</dbReference>
<feature type="domain" description="Ketosynthase family 3 (KS3)" evidence="9">
    <location>
        <begin position="1557"/>
        <end position="1982"/>
    </location>
</feature>
<feature type="region of interest" description="C-terminal hotdog fold" evidence="6">
    <location>
        <begin position="2596"/>
        <end position="2747"/>
    </location>
</feature>
<dbReference type="InterPro" id="IPR006162">
    <property type="entry name" value="Ppantetheine_attach_site"/>
</dbReference>
<feature type="domain" description="Carrier" evidence="8">
    <location>
        <begin position="3571"/>
        <end position="3649"/>
    </location>
</feature>
<dbReference type="NCBIfam" id="NF045894">
    <property type="entry name" value="PKS_plus_SDR"/>
    <property type="match status" value="1"/>
</dbReference>
<dbReference type="InterPro" id="IPR020807">
    <property type="entry name" value="PKS_DH"/>
</dbReference>
<dbReference type="PROSITE" id="PS01162">
    <property type="entry name" value="QOR_ZETA_CRYSTAL"/>
    <property type="match status" value="1"/>
</dbReference>
<evidence type="ECO:0000256" key="4">
    <source>
        <dbReference type="ARBA" id="ARBA00022857"/>
    </source>
</evidence>
<evidence type="ECO:0000256" key="1">
    <source>
        <dbReference type="ARBA" id="ARBA00022450"/>
    </source>
</evidence>
<feature type="region of interest" description="N-terminal hotdog fold" evidence="6">
    <location>
        <begin position="2461"/>
        <end position="2580"/>
    </location>
</feature>
<dbReference type="SMART" id="SM00827">
    <property type="entry name" value="PKS_AT"/>
    <property type="match status" value="2"/>
</dbReference>
<dbReference type="GO" id="GO:0004312">
    <property type="term" value="F:fatty acid synthase activity"/>
    <property type="evidence" value="ECO:0007669"/>
    <property type="project" value="TreeGrafter"/>
</dbReference>
<keyword evidence="4" id="KW-0521">NADP</keyword>
<dbReference type="CDD" id="cd05195">
    <property type="entry name" value="enoyl_red"/>
    <property type="match status" value="1"/>
</dbReference>
<dbReference type="SUPFAM" id="SSF53901">
    <property type="entry name" value="Thiolase-like"/>
    <property type="match status" value="2"/>
</dbReference>
<dbReference type="PROSITE" id="PS00012">
    <property type="entry name" value="PHOSPHOPANTETHEINE"/>
    <property type="match status" value="1"/>
</dbReference>
<dbReference type="PANTHER" id="PTHR43775:SF37">
    <property type="entry name" value="SI:DKEY-61P9.11"/>
    <property type="match status" value="1"/>
</dbReference>
<evidence type="ECO:0000313" key="12">
    <source>
        <dbReference type="Proteomes" id="UP000467148"/>
    </source>
</evidence>
<dbReference type="Pfam" id="PF02801">
    <property type="entry name" value="Ketoacyl-synt_C"/>
    <property type="match status" value="2"/>
</dbReference>
<dbReference type="InterPro" id="IPR001227">
    <property type="entry name" value="Ac_transferase_dom_sf"/>
</dbReference>
<dbReference type="CDD" id="cd00833">
    <property type="entry name" value="PKS"/>
    <property type="match status" value="2"/>
</dbReference>
<dbReference type="GO" id="GO:0006633">
    <property type="term" value="P:fatty acid biosynthetic process"/>
    <property type="evidence" value="ECO:0007669"/>
    <property type="project" value="InterPro"/>
</dbReference>
<dbReference type="CDD" id="cd08955">
    <property type="entry name" value="KR_2_FAS_SDR_x"/>
    <property type="match status" value="1"/>
</dbReference>
<dbReference type="InterPro" id="IPR014043">
    <property type="entry name" value="Acyl_transferase_dom"/>
</dbReference>
<dbReference type="InterPro" id="IPR050091">
    <property type="entry name" value="PKS_NRPS_Biosynth_Enz"/>
</dbReference>
<dbReference type="EMBL" id="AP022596">
    <property type="protein sequence ID" value="BBY63617.1"/>
    <property type="molecule type" value="Genomic_DNA"/>
</dbReference>
<dbReference type="InterPro" id="IPR036736">
    <property type="entry name" value="ACP-like_sf"/>
</dbReference>
<evidence type="ECO:0000256" key="3">
    <source>
        <dbReference type="ARBA" id="ARBA00022679"/>
    </source>
</evidence>
<dbReference type="GO" id="GO:0016491">
    <property type="term" value="F:oxidoreductase activity"/>
    <property type="evidence" value="ECO:0007669"/>
    <property type="project" value="InterPro"/>
</dbReference>
<dbReference type="InterPro" id="IPR049900">
    <property type="entry name" value="PKS_mFAS_DH"/>
</dbReference>
<name>A0A7I7T2W1_9MYCO</name>
<dbReference type="InterPro" id="IPR049552">
    <property type="entry name" value="PKS_DH_N"/>
</dbReference>
<feature type="compositionally biased region" description="Low complexity" evidence="7">
    <location>
        <begin position="3659"/>
        <end position="3675"/>
    </location>
</feature>
<dbReference type="SMART" id="SM00829">
    <property type="entry name" value="PKS_ER"/>
    <property type="match status" value="1"/>
</dbReference>
<dbReference type="InterPro" id="IPR016039">
    <property type="entry name" value="Thiolase-like"/>
</dbReference>
<dbReference type="PROSITE" id="PS00606">
    <property type="entry name" value="KS3_1"/>
    <property type="match status" value="2"/>
</dbReference>
<dbReference type="SUPFAM" id="SSF55048">
    <property type="entry name" value="Probable ACP-binding domain of malonyl-CoA ACP transacylase"/>
    <property type="match status" value="2"/>
</dbReference>
<dbReference type="Pfam" id="PF14765">
    <property type="entry name" value="PS-DH"/>
    <property type="match status" value="1"/>
</dbReference>
<keyword evidence="2" id="KW-0597">Phosphoprotein</keyword>
<organism evidence="11 12">
    <name type="scientific">Mycolicibacterium helvum</name>
    <dbReference type="NCBI Taxonomy" id="1534349"/>
    <lineage>
        <taxon>Bacteria</taxon>
        <taxon>Bacillati</taxon>
        <taxon>Actinomycetota</taxon>
        <taxon>Actinomycetes</taxon>
        <taxon>Mycobacteriales</taxon>
        <taxon>Mycobacteriaceae</taxon>
        <taxon>Mycolicibacterium</taxon>
    </lineage>
</organism>
<feature type="active site" description="Proton donor; for dehydratase activity" evidence="6">
    <location>
        <position position="2658"/>
    </location>
</feature>
<evidence type="ECO:0000313" key="11">
    <source>
        <dbReference type="EMBL" id="BBY63617.1"/>
    </source>
</evidence>
<dbReference type="InterPro" id="IPR020841">
    <property type="entry name" value="PKS_Beta-ketoAc_synthase_dom"/>
</dbReference>
<dbReference type="Pfam" id="PF08240">
    <property type="entry name" value="ADH_N"/>
    <property type="match status" value="1"/>
</dbReference>
<reference evidence="11 12" key="1">
    <citation type="journal article" date="2019" name="Emerg. Microbes Infect.">
        <title>Comprehensive subspecies identification of 175 nontuberculous mycobacteria species based on 7547 genomic profiles.</title>
        <authorList>
            <person name="Matsumoto Y."/>
            <person name="Kinjo T."/>
            <person name="Motooka D."/>
            <person name="Nabeya D."/>
            <person name="Jung N."/>
            <person name="Uechi K."/>
            <person name="Horii T."/>
            <person name="Iida T."/>
            <person name="Fujita J."/>
            <person name="Nakamura S."/>
        </authorList>
    </citation>
    <scope>NUCLEOTIDE SEQUENCE [LARGE SCALE GENOMIC DNA]</scope>
    <source>
        <strain evidence="11 12">JCM 30396</strain>
    </source>
</reference>
<keyword evidence="1" id="KW-0596">Phosphopantetheine</keyword>
<dbReference type="GO" id="GO:0008270">
    <property type="term" value="F:zinc ion binding"/>
    <property type="evidence" value="ECO:0007669"/>
    <property type="project" value="InterPro"/>
</dbReference>
<dbReference type="InterPro" id="IPR016036">
    <property type="entry name" value="Malonyl_transacylase_ACP-bd"/>
</dbReference>
<keyword evidence="12" id="KW-1185">Reference proteome</keyword>
<dbReference type="Pfam" id="PF13602">
    <property type="entry name" value="ADH_zinc_N_2"/>
    <property type="match status" value="1"/>
</dbReference>
<dbReference type="InterPro" id="IPR011032">
    <property type="entry name" value="GroES-like_sf"/>
</dbReference>
<dbReference type="Proteomes" id="UP000467148">
    <property type="component" value="Chromosome"/>
</dbReference>
<dbReference type="RefSeq" id="WP_163747253.1">
    <property type="nucleotide sequence ID" value="NZ_AP022596.1"/>
</dbReference>
<feature type="domain" description="PKS/mFAS DH" evidence="10">
    <location>
        <begin position="2461"/>
        <end position="2747"/>
    </location>
</feature>
<dbReference type="Gene3D" id="3.40.50.11460">
    <property type="match status" value="1"/>
</dbReference>
<dbReference type="InterPro" id="IPR049551">
    <property type="entry name" value="PKS_DH_C"/>
</dbReference>
<dbReference type="FunFam" id="3.40.47.10:FF:000019">
    <property type="entry name" value="Polyketide synthase type I"/>
    <property type="match status" value="2"/>
</dbReference>
<evidence type="ECO:0000259" key="10">
    <source>
        <dbReference type="PROSITE" id="PS52019"/>
    </source>
</evidence>